<organism evidence="3 4">
    <name type="scientific">Candidatus Kirkpatrickella diaphorinae</name>
    <dbReference type="NCBI Taxonomy" id="2984322"/>
    <lineage>
        <taxon>Bacteria</taxon>
        <taxon>Pseudomonadati</taxon>
        <taxon>Pseudomonadota</taxon>
        <taxon>Alphaproteobacteria</taxon>
        <taxon>Acetobacterales</taxon>
        <taxon>Acetobacteraceae</taxon>
        <taxon>Candidatus Kirkpatrickella</taxon>
    </lineage>
</organism>
<dbReference type="PANTHER" id="PTHR43485">
    <property type="entry name" value="HYDROGENASE-4 COMPONENT G"/>
    <property type="match status" value="1"/>
</dbReference>
<dbReference type="SUPFAM" id="SSF56762">
    <property type="entry name" value="HydB/Nqo4-like"/>
    <property type="match status" value="1"/>
</dbReference>
<sequence>MTMPNWGKRASERSFRRHLTEQQWRDLAAAPSGNFIGLWCDDDNAYHLCWDRQSPVLYSTPLIDHRYFGLSHATRAASLAERVALELWGAMPLDALSDEPLLDHEKWLSVWPLSRRALPAAAPTTQRTRDPLFTPTSRPGLLRKYHSGLRVGRSHRGLQKRLLEKPITEALQMVGRLASGETVSAPLVMAQALEACHGVEISPRDRDARLILAEVERLRVHFESIITVARLTGQDLLETHAALILRKCEQACMEHAGGHHLMGCITLGGMSPAIDAAALAEAIISTLPARLPLLAKLISHAETVLTRRAAMPRHRAETHLLRGVNGRASGYKGDLRLMRHDPRFAVMLDALNLKGDAYARLWNRYYEIKESLAYLTAIHRHDAQEIDITRPVIYDAHEAVSFIEGARGESWCWVKCQDERLTHFHLQTGSFNTLPVLLELCLAGEDEQFLEASFAYSPAGAEL</sequence>
<name>A0ABY6GI47_9PROT</name>
<accession>A0ABY6GI47</accession>
<evidence type="ECO:0000313" key="3">
    <source>
        <dbReference type="EMBL" id="UYH51185.1"/>
    </source>
</evidence>
<evidence type="ECO:0000313" key="4">
    <source>
        <dbReference type="Proteomes" id="UP001163831"/>
    </source>
</evidence>
<dbReference type="Pfam" id="PF00346">
    <property type="entry name" value="Complex1_49kDa"/>
    <property type="match status" value="1"/>
</dbReference>
<dbReference type="PANTHER" id="PTHR43485:SF1">
    <property type="entry name" value="FORMATE HYDROGENLYASE SUBUNIT 5-RELATED"/>
    <property type="match status" value="1"/>
</dbReference>
<gene>
    <name evidence="3" type="ORF">N5W20_08870</name>
</gene>
<dbReference type="Proteomes" id="UP001163831">
    <property type="component" value="Chromosome"/>
</dbReference>
<feature type="domain" description="NADH-quinone oxidoreductase subunit D" evidence="2">
    <location>
        <begin position="254"/>
        <end position="375"/>
    </location>
</feature>
<dbReference type="EMBL" id="CP107052">
    <property type="protein sequence ID" value="UYH51185.1"/>
    <property type="molecule type" value="Genomic_DNA"/>
</dbReference>
<dbReference type="Gene3D" id="1.10.645.10">
    <property type="entry name" value="Cytochrome-c3 Hydrogenase, chain B"/>
    <property type="match status" value="1"/>
</dbReference>
<dbReference type="RefSeq" id="WP_319806779.1">
    <property type="nucleotide sequence ID" value="NZ_CP107052.1"/>
</dbReference>
<dbReference type="InterPro" id="IPR052197">
    <property type="entry name" value="ComplexI_49kDa-like"/>
</dbReference>
<keyword evidence="4" id="KW-1185">Reference proteome</keyword>
<evidence type="ECO:0000256" key="1">
    <source>
        <dbReference type="ARBA" id="ARBA00023002"/>
    </source>
</evidence>
<proteinExistence type="predicted"/>
<keyword evidence="1" id="KW-0560">Oxidoreductase</keyword>
<dbReference type="InterPro" id="IPR029014">
    <property type="entry name" value="NiFe-Hase_large"/>
</dbReference>
<protein>
    <recommendedName>
        <fullName evidence="2">NADH-quinone oxidoreductase subunit D domain-containing protein</fullName>
    </recommendedName>
</protein>
<reference evidence="3" key="1">
    <citation type="submission" date="2022-10" db="EMBL/GenBank/DDBJ databases">
        <title>Candidatus Kirkpatrella diaphorinas gen. nov., sp. nov., an uncultured endosymbiont identified in a population of Diaphorina citri from Hawaii.</title>
        <authorList>
            <person name="Henry E.M."/>
            <person name="Carlson C.R."/>
            <person name="Kuo Y.-W."/>
        </authorList>
    </citation>
    <scope>NUCLEOTIDE SEQUENCE</scope>
    <source>
        <strain evidence="3">CADCRV1</strain>
    </source>
</reference>
<dbReference type="InterPro" id="IPR001135">
    <property type="entry name" value="NADH_Q_OxRdtase_suD"/>
</dbReference>
<evidence type="ECO:0000259" key="2">
    <source>
        <dbReference type="Pfam" id="PF00346"/>
    </source>
</evidence>